<name>N1QTZ6_AEGTA</name>
<sequence>MKGPADSGSGTIYISYCTVRDTVGTYRFDTGTGEWTKAGDWRLPFFSQGVHVPELGDDLLFGIELHDPYRFCAMDIASGLKMNGAPVLRHAWLDIVEPLPKWLSGINSVAYLGDGRFCIHRRFDIMAEFGMESVSAGTVVLLTGVEVVRAGSRLRMIKHKSKRLDCDIESVL</sequence>
<protein>
    <recommendedName>
        <fullName evidence="2">F-box associated domain-containing protein</fullName>
    </recommendedName>
</protein>
<dbReference type="PANTHER" id="PTHR33085:SF145">
    <property type="entry name" value="OS05G0302200 PROTEIN"/>
    <property type="match status" value="1"/>
</dbReference>
<organism evidence="1">
    <name type="scientific">Aegilops tauschii</name>
    <name type="common">Tausch's goatgrass</name>
    <name type="synonym">Aegilops squarrosa</name>
    <dbReference type="NCBI Taxonomy" id="37682"/>
    <lineage>
        <taxon>Eukaryota</taxon>
        <taxon>Viridiplantae</taxon>
        <taxon>Streptophyta</taxon>
        <taxon>Embryophyta</taxon>
        <taxon>Tracheophyta</taxon>
        <taxon>Spermatophyta</taxon>
        <taxon>Magnoliopsida</taxon>
        <taxon>Liliopsida</taxon>
        <taxon>Poales</taxon>
        <taxon>Poaceae</taxon>
        <taxon>BOP clade</taxon>
        <taxon>Pooideae</taxon>
        <taxon>Triticodae</taxon>
        <taxon>Triticeae</taxon>
        <taxon>Triticinae</taxon>
        <taxon>Aegilops</taxon>
    </lineage>
</organism>
<dbReference type="AlphaFoldDB" id="N1QTZ6"/>
<proteinExistence type="predicted"/>
<dbReference type="InterPro" id="IPR012871">
    <property type="entry name" value="DUF1668_ORYSA"/>
</dbReference>
<dbReference type="Pfam" id="PF07893">
    <property type="entry name" value="DUF1668"/>
    <property type="match status" value="1"/>
</dbReference>
<dbReference type="ExpressionAtlas" id="N1QTZ6">
    <property type="expression patterns" value="baseline"/>
</dbReference>
<dbReference type="EnsemblPlants" id="EMT01495">
    <property type="protein sequence ID" value="EMT01495"/>
    <property type="gene ID" value="F775_10518"/>
</dbReference>
<evidence type="ECO:0008006" key="2">
    <source>
        <dbReference type="Google" id="ProtNLM"/>
    </source>
</evidence>
<reference evidence="1" key="1">
    <citation type="submission" date="2015-06" db="UniProtKB">
        <authorList>
            <consortium name="EnsemblPlants"/>
        </authorList>
    </citation>
    <scope>IDENTIFICATION</scope>
</reference>
<accession>N1QTZ6</accession>
<evidence type="ECO:0000313" key="1">
    <source>
        <dbReference type="EnsemblPlants" id="EMT01495"/>
    </source>
</evidence>
<dbReference type="PANTHER" id="PTHR33085">
    <property type="entry name" value="OS12G0113100 PROTEIN-RELATED"/>
    <property type="match status" value="1"/>
</dbReference>